<gene>
    <name evidence="2" type="ORF">BCV71DRAFT_184532</name>
</gene>
<dbReference type="Pfam" id="PF09791">
    <property type="entry name" value="Oxidored-like"/>
    <property type="match status" value="1"/>
</dbReference>
<dbReference type="InterPro" id="IPR019180">
    <property type="entry name" value="Oxidoreductase-like_N"/>
</dbReference>
<reference evidence="2 3" key="1">
    <citation type="journal article" date="2016" name="Proc. Natl. Acad. Sci. U.S.A.">
        <title>Lipid metabolic changes in an early divergent fungus govern the establishment of a mutualistic symbiosis with endobacteria.</title>
        <authorList>
            <person name="Lastovetsky O.A."/>
            <person name="Gaspar M.L."/>
            <person name="Mondo S.J."/>
            <person name="LaButti K.M."/>
            <person name="Sandor L."/>
            <person name="Grigoriev I.V."/>
            <person name="Henry S.A."/>
            <person name="Pawlowska T.E."/>
        </authorList>
    </citation>
    <scope>NUCLEOTIDE SEQUENCE [LARGE SCALE GENOMIC DNA]</scope>
    <source>
        <strain evidence="2 3">ATCC 11559</strain>
    </source>
</reference>
<dbReference type="AlphaFoldDB" id="A0A1X0RUY9"/>
<protein>
    <recommendedName>
        <fullName evidence="1">Oxidoreductase-like domain-containing protein</fullName>
    </recommendedName>
</protein>
<sequence>MSIRFIRSIHYKRIPNYRGYWDRILEQPNSKRWRTPIPIPIEIIEEPHAPSRPKQFVYLKGVPLEVPEKPEQPTNCCMSGCAHW</sequence>
<evidence type="ECO:0000313" key="3">
    <source>
        <dbReference type="Proteomes" id="UP000242381"/>
    </source>
</evidence>
<dbReference type="EMBL" id="KV921406">
    <property type="protein sequence ID" value="ORE15873.1"/>
    <property type="molecule type" value="Genomic_DNA"/>
</dbReference>
<proteinExistence type="predicted"/>
<dbReference type="Proteomes" id="UP000242381">
    <property type="component" value="Unassembled WGS sequence"/>
</dbReference>
<dbReference type="OMA" id="NSKRWRT"/>
<evidence type="ECO:0000259" key="1">
    <source>
        <dbReference type="Pfam" id="PF09791"/>
    </source>
</evidence>
<organism evidence="2 3">
    <name type="scientific">Rhizopus microsporus</name>
    <dbReference type="NCBI Taxonomy" id="58291"/>
    <lineage>
        <taxon>Eukaryota</taxon>
        <taxon>Fungi</taxon>
        <taxon>Fungi incertae sedis</taxon>
        <taxon>Mucoromycota</taxon>
        <taxon>Mucoromycotina</taxon>
        <taxon>Mucoromycetes</taxon>
        <taxon>Mucorales</taxon>
        <taxon>Mucorineae</taxon>
        <taxon>Rhizopodaceae</taxon>
        <taxon>Rhizopus</taxon>
    </lineage>
</organism>
<dbReference type="VEuPathDB" id="FungiDB:BCV72DRAFT_210761"/>
<feature type="domain" description="Oxidoreductase-like" evidence="1">
    <location>
        <begin position="65"/>
        <end position="83"/>
    </location>
</feature>
<evidence type="ECO:0000313" key="2">
    <source>
        <dbReference type="EMBL" id="ORE15873.1"/>
    </source>
</evidence>
<accession>A0A1X0RUY9</accession>
<name>A0A1X0RUY9_RHIZD</name>